<dbReference type="GO" id="GO:0005665">
    <property type="term" value="C:RNA polymerase II, core complex"/>
    <property type="evidence" value="ECO:0007669"/>
    <property type="project" value="Ensembl"/>
</dbReference>
<evidence type="ECO:0000256" key="10">
    <source>
        <dbReference type="ARBA" id="ARBA00033073"/>
    </source>
</evidence>
<feature type="compositionally biased region" description="Basic and acidic residues" evidence="11">
    <location>
        <begin position="32"/>
        <end position="50"/>
    </location>
</feature>
<evidence type="ECO:0000256" key="6">
    <source>
        <dbReference type="ARBA" id="ARBA00023163"/>
    </source>
</evidence>
<evidence type="ECO:0000256" key="4">
    <source>
        <dbReference type="ARBA" id="ARBA00022553"/>
    </source>
</evidence>
<evidence type="ECO:0000256" key="7">
    <source>
        <dbReference type="ARBA" id="ARBA00023242"/>
    </source>
</evidence>
<dbReference type="InterPro" id="IPR051375">
    <property type="entry name" value="Tuftelin_GRINL1A/MYZAP/CCD68"/>
</dbReference>
<sequence>MSALLPSDWGGSGRSLPELRELLKRQERLLRDRGLEEREPEKEQNAKDHPFGSLSHKMPKKPNYIEVLESRAKNPVVKKEKFKTNTGSLISPEERRLRDKKHLDDITSARIPPLHHTPAQLLSIEESIAIQKQQKEVYEEMQAKLAAQKLAEKLNIKMVSYEPEGEMSMKYKEIRDEEDNDSSE</sequence>
<keyword evidence="6" id="KW-0804">Transcription</keyword>
<protein>
    <recommendedName>
        <fullName evidence="8">DNA-directed RNA polymerase II subunit GRINL1A</fullName>
    </recommendedName>
    <alternativeName>
        <fullName evidence="10">DNA-directed RNA polymerase II subunit M</fullName>
    </alternativeName>
    <alternativeName>
        <fullName evidence="9">Glutamate receptor-like protein 1A</fullName>
    </alternativeName>
</protein>
<dbReference type="GO" id="GO:0000993">
    <property type="term" value="F:RNA polymerase II complex binding"/>
    <property type="evidence" value="ECO:0007669"/>
    <property type="project" value="Ensembl"/>
</dbReference>
<organism evidence="12 13">
    <name type="scientific">Sphenodon punctatus</name>
    <name type="common">Tuatara</name>
    <name type="synonym">Hatteria punctata</name>
    <dbReference type="NCBI Taxonomy" id="8508"/>
    <lineage>
        <taxon>Eukaryota</taxon>
        <taxon>Metazoa</taxon>
        <taxon>Chordata</taxon>
        <taxon>Craniata</taxon>
        <taxon>Vertebrata</taxon>
        <taxon>Euteleostomi</taxon>
        <taxon>Lepidosauria</taxon>
        <taxon>Sphenodontia</taxon>
        <taxon>Sphenodontidae</taxon>
        <taxon>Sphenodon</taxon>
    </lineage>
</organism>
<evidence type="ECO:0000256" key="2">
    <source>
        <dbReference type="ARBA" id="ARBA00009876"/>
    </source>
</evidence>
<dbReference type="InterPro" id="IPR026213">
    <property type="entry name" value="GRINL1"/>
</dbReference>
<dbReference type="PANTHER" id="PTHR23171">
    <property type="entry name" value="GDOWN1"/>
    <property type="match status" value="1"/>
</dbReference>
<reference evidence="12" key="1">
    <citation type="submission" date="2025-08" db="UniProtKB">
        <authorList>
            <consortium name="Ensembl"/>
        </authorList>
    </citation>
    <scope>IDENTIFICATION</scope>
</reference>
<evidence type="ECO:0000256" key="5">
    <source>
        <dbReference type="ARBA" id="ARBA00023054"/>
    </source>
</evidence>
<dbReference type="AlphaFoldDB" id="A0A8D0HK90"/>
<keyword evidence="13" id="KW-1185">Reference proteome</keyword>
<dbReference type="OMA" id="HYEPEGQ"/>
<dbReference type="GO" id="GO:0031674">
    <property type="term" value="C:I band"/>
    <property type="evidence" value="ECO:0007669"/>
    <property type="project" value="TreeGrafter"/>
</dbReference>
<evidence type="ECO:0000313" key="12">
    <source>
        <dbReference type="Ensembl" id="ENSSPUP00000021677.1"/>
    </source>
</evidence>
<feature type="region of interest" description="Disordered" evidence="11">
    <location>
        <begin position="32"/>
        <end position="60"/>
    </location>
</feature>
<evidence type="ECO:0000256" key="9">
    <source>
        <dbReference type="ARBA" id="ARBA00029649"/>
    </source>
</evidence>
<evidence type="ECO:0000256" key="3">
    <source>
        <dbReference type="ARBA" id="ARBA00022478"/>
    </source>
</evidence>
<gene>
    <name evidence="12" type="primary">POLR2M</name>
</gene>
<dbReference type="Proteomes" id="UP000694392">
    <property type="component" value="Unplaced"/>
</dbReference>
<keyword evidence="3" id="KW-0240">DNA-directed RNA polymerase</keyword>
<name>A0A8D0HK90_SPHPU</name>
<dbReference type="GO" id="GO:0035556">
    <property type="term" value="P:intracellular signal transduction"/>
    <property type="evidence" value="ECO:0007669"/>
    <property type="project" value="TreeGrafter"/>
</dbReference>
<dbReference type="GO" id="GO:0097550">
    <property type="term" value="C:transcription preinitiation complex"/>
    <property type="evidence" value="ECO:0007669"/>
    <property type="project" value="Ensembl"/>
</dbReference>
<dbReference type="GO" id="GO:0005635">
    <property type="term" value="C:nuclear envelope"/>
    <property type="evidence" value="ECO:0007669"/>
    <property type="project" value="Ensembl"/>
</dbReference>
<reference evidence="12" key="2">
    <citation type="submission" date="2025-09" db="UniProtKB">
        <authorList>
            <consortium name="Ensembl"/>
        </authorList>
    </citation>
    <scope>IDENTIFICATION</scope>
</reference>
<comment type="subcellular location">
    <subcellularLocation>
        <location evidence="1">Nucleus</location>
    </subcellularLocation>
</comment>
<dbReference type="GeneTree" id="ENSGT00950000183065"/>
<evidence type="ECO:0000256" key="8">
    <source>
        <dbReference type="ARBA" id="ARBA00024236"/>
    </source>
</evidence>
<evidence type="ECO:0000313" key="13">
    <source>
        <dbReference type="Proteomes" id="UP000694392"/>
    </source>
</evidence>
<evidence type="ECO:0000256" key="1">
    <source>
        <dbReference type="ARBA" id="ARBA00004123"/>
    </source>
</evidence>
<proteinExistence type="inferred from homology"/>
<dbReference type="GO" id="GO:0006368">
    <property type="term" value="P:transcription elongation by RNA polymerase II"/>
    <property type="evidence" value="ECO:0007669"/>
    <property type="project" value="InterPro"/>
</dbReference>
<keyword evidence="7" id="KW-0539">Nucleus</keyword>
<dbReference type="PANTHER" id="PTHR23171:SF5">
    <property type="entry name" value="DNA-DIRECTED RNA POLYMERASE II SUBUNIT GRINL1A"/>
    <property type="match status" value="1"/>
</dbReference>
<comment type="similarity">
    <text evidence="2">Belongs to the GRINL1 family.</text>
</comment>
<dbReference type="GO" id="GO:0003711">
    <property type="term" value="F:transcription elongation factor activity"/>
    <property type="evidence" value="ECO:0007669"/>
    <property type="project" value="InterPro"/>
</dbReference>
<dbReference type="GO" id="GO:0051685">
    <property type="term" value="P:maintenance of ER location"/>
    <property type="evidence" value="ECO:0007669"/>
    <property type="project" value="Ensembl"/>
</dbReference>
<dbReference type="Pfam" id="PF15328">
    <property type="entry name" value="GCOM2"/>
    <property type="match status" value="1"/>
</dbReference>
<dbReference type="GO" id="GO:0043025">
    <property type="term" value="C:neuronal cell body"/>
    <property type="evidence" value="ECO:0007669"/>
    <property type="project" value="Ensembl"/>
</dbReference>
<keyword evidence="5" id="KW-0175">Coiled coil</keyword>
<keyword evidence="4" id="KW-0597">Phosphoprotein</keyword>
<dbReference type="Ensembl" id="ENSSPUT00000023100.1">
    <property type="protein sequence ID" value="ENSSPUP00000021677.1"/>
    <property type="gene ID" value="ENSSPUG00000016640.1"/>
</dbReference>
<accession>A0A8D0HK90</accession>
<evidence type="ECO:0000256" key="11">
    <source>
        <dbReference type="SAM" id="MobiDB-lite"/>
    </source>
</evidence>